<evidence type="ECO:0000313" key="4">
    <source>
        <dbReference type="Proteomes" id="UP000320239"/>
    </source>
</evidence>
<dbReference type="Pfam" id="PF13360">
    <property type="entry name" value="PQQ_2"/>
    <property type="match status" value="2"/>
</dbReference>
<comment type="caution">
    <text evidence="3">The sequence shown here is derived from an EMBL/GenBank/DDBJ whole genome shotgun (WGS) entry which is preliminary data.</text>
</comment>
<proteinExistence type="predicted"/>
<name>A0A561WNY0_ACTTI</name>
<dbReference type="Gene3D" id="2.40.10.480">
    <property type="match status" value="1"/>
</dbReference>
<dbReference type="InterPro" id="IPR002372">
    <property type="entry name" value="PQQ_rpt_dom"/>
</dbReference>
<gene>
    <name evidence="3" type="ORF">FHX34_101529</name>
</gene>
<dbReference type="AlphaFoldDB" id="A0A561WNY0"/>
<dbReference type="InterPro" id="IPR011047">
    <property type="entry name" value="Quinoprotein_ADH-like_sf"/>
</dbReference>
<organism evidence="3 4">
    <name type="scientific">Actinoplanes teichomyceticus</name>
    <dbReference type="NCBI Taxonomy" id="1867"/>
    <lineage>
        <taxon>Bacteria</taxon>
        <taxon>Bacillati</taxon>
        <taxon>Actinomycetota</taxon>
        <taxon>Actinomycetes</taxon>
        <taxon>Micromonosporales</taxon>
        <taxon>Micromonosporaceae</taxon>
        <taxon>Actinoplanes</taxon>
    </lineage>
</organism>
<evidence type="ECO:0000259" key="2">
    <source>
        <dbReference type="Pfam" id="PF13360"/>
    </source>
</evidence>
<evidence type="ECO:0000313" key="3">
    <source>
        <dbReference type="EMBL" id="TWG25560.1"/>
    </source>
</evidence>
<feature type="domain" description="Pyrrolo-quinoline quinone repeat" evidence="2">
    <location>
        <begin position="52"/>
        <end position="163"/>
    </location>
</feature>
<dbReference type="Gene3D" id="2.130.10.10">
    <property type="entry name" value="YVTN repeat-like/Quinoprotein amine dehydrogenase"/>
    <property type="match status" value="1"/>
</dbReference>
<dbReference type="Proteomes" id="UP000320239">
    <property type="component" value="Unassembled WGS sequence"/>
</dbReference>
<accession>A0A561WNY0</accession>
<evidence type="ECO:0000256" key="1">
    <source>
        <dbReference type="SAM" id="MobiDB-lite"/>
    </source>
</evidence>
<reference evidence="3 4" key="1">
    <citation type="submission" date="2019-06" db="EMBL/GenBank/DDBJ databases">
        <title>Sequencing the genomes of 1000 actinobacteria strains.</title>
        <authorList>
            <person name="Klenk H.-P."/>
        </authorList>
    </citation>
    <scope>NUCLEOTIDE SEQUENCE [LARGE SCALE GENOMIC DNA]</scope>
    <source>
        <strain evidence="3 4">DSM 43866</strain>
    </source>
</reference>
<dbReference type="InterPro" id="IPR015943">
    <property type="entry name" value="WD40/YVTN_repeat-like_dom_sf"/>
</dbReference>
<dbReference type="EMBL" id="VIWY01000001">
    <property type="protein sequence ID" value="TWG25560.1"/>
    <property type="molecule type" value="Genomic_DNA"/>
</dbReference>
<feature type="region of interest" description="Disordered" evidence="1">
    <location>
        <begin position="1"/>
        <end position="23"/>
    </location>
</feature>
<dbReference type="OrthoDB" id="3757373at2"/>
<sequence length="441" mass="46179">MTVIDLGDVSAPPADSRPPAPARRSRRVAAGVALLCAVTLGAAAPAPEPPVRELWSTDAARGGGTALTADTLYLTRRTGGQPVLTAFELATGAVRWARPLPDGFGDGDPAPIRVADGMVRLPGSPRVVEFPAGEEPQGWFTYPGELAVLDAATGAQRWRMSGEIQASTRESALLADRDARGELRAMRLVDAHTGDILWDRALAHVREVLIQYAGDRPARIVTVGGTGEITVHRYADGAPVAHRPAPGHGTGQDTVATIAGEQLVVTSTDRLGATITAYRLDDPATRLWSIRTVRATLVTDCRPVLCLARGAEVAGLDPATGASRWLLPGKAGVDPVAPGRLLAYSDADPPREVLVDAATGRMIGDGGTGWPMPSDDSAGSRVLLRASRTDPARTVISRLDLDTGRVTDAGTVESTEGLDCDSTGRFLVCQRPGRTVVTAIG</sequence>
<dbReference type="RefSeq" id="WP_122981068.1">
    <property type="nucleotide sequence ID" value="NZ_BOMX01000012.1"/>
</dbReference>
<protein>
    <submittedName>
        <fullName evidence="3">Outer membrane protein assembly factor BamB</fullName>
    </submittedName>
</protein>
<keyword evidence="4" id="KW-1185">Reference proteome</keyword>
<dbReference type="SUPFAM" id="SSF50998">
    <property type="entry name" value="Quinoprotein alcohol dehydrogenase-like"/>
    <property type="match status" value="1"/>
</dbReference>
<feature type="domain" description="Pyrrolo-quinoline quinone repeat" evidence="2">
    <location>
        <begin position="187"/>
        <end position="325"/>
    </location>
</feature>